<dbReference type="GO" id="GO:0005737">
    <property type="term" value="C:cytoplasm"/>
    <property type="evidence" value="ECO:0007669"/>
    <property type="project" value="TreeGrafter"/>
</dbReference>
<dbReference type="PANTHER" id="PTHR11216:SF31">
    <property type="entry name" value="AT21416P"/>
    <property type="match status" value="1"/>
</dbReference>
<dbReference type="GO" id="GO:0005509">
    <property type="term" value="F:calcium ion binding"/>
    <property type="evidence" value="ECO:0007669"/>
    <property type="project" value="InterPro"/>
</dbReference>
<dbReference type="Gene3D" id="1.10.268.20">
    <property type="match status" value="2"/>
</dbReference>
<feature type="domain" description="EF-hand" evidence="1">
    <location>
        <begin position="1"/>
        <end position="29"/>
    </location>
</feature>
<organism evidence="2 3">
    <name type="scientific">Buddleja alternifolia</name>
    <dbReference type="NCBI Taxonomy" id="168488"/>
    <lineage>
        <taxon>Eukaryota</taxon>
        <taxon>Viridiplantae</taxon>
        <taxon>Streptophyta</taxon>
        <taxon>Embryophyta</taxon>
        <taxon>Tracheophyta</taxon>
        <taxon>Spermatophyta</taxon>
        <taxon>Magnoliopsida</taxon>
        <taxon>eudicotyledons</taxon>
        <taxon>Gunneridae</taxon>
        <taxon>Pentapetalae</taxon>
        <taxon>asterids</taxon>
        <taxon>lamiids</taxon>
        <taxon>Lamiales</taxon>
        <taxon>Scrophulariaceae</taxon>
        <taxon>Buddlejeae</taxon>
        <taxon>Buddleja</taxon>
    </lineage>
</organism>
<dbReference type="SUPFAM" id="SSF52540">
    <property type="entry name" value="P-loop containing nucleoside triphosphate hydrolases"/>
    <property type="match status" value="1"/>
</dbReference>
<comment type="caution">
    <text evidence="2">The sequence shown here is derived from an EMBL/GenBank/DDBJ whole genome shotgun (WGS) entry which is preliminary data.</text>
</comment>
<dbReference type="EMBL" id="WHWC01000005">
    <property type="protein sequence ID" value="KAG8382749.1"/>
    <property type="molecule type" value="Genomic_DNA"/>
</dbReference>
<evidence type="ECO:0000313" key="2">
    <source>
        <dbReference type="EMBL" id="KAG8382749.1"/>
    </source>
</evidence>
<dbReference type="InterPro" id="IPR002048">
    <property type="entry name" value="EF_hand_dom"/>
</dbReference>
<reference evidence="2" key="1">
    <citation type="submission" date="2019-10" db="EMBL/GenBank/DDBJ databases">
        <authorList>
            <person name="Zhang R."/>
            <person name="Pan Y."/>
            <person name="Wang J."/>
            <person name="Ma R."/>
            <person name="Yu S."/>
        </authorList>
    </citation>
    <scope>NUCLEOTIDE SEQUENCE</scope>
    <source>
        <strain evidence="2">LA-IB0</strain>
        <tissue evidence="2">Leaf</tissue>
    </source>
</reference>
<dbReference type="Proteomes" id="UP000826271">
    <property type="component" value="Unassembled WGS sequence"/>
</dbReference>
<protein>
    <recommendedName>
        <fullName evidence="1">EF-hand domain-containing protein</fullName>
    </recommendedName>
</protein>
<dbReference type="InterPro" id="IPR011992">
    <property type="entry name" value="EF-hand-dom_pair"/>
</dbReference>
<dbReference type="GO" id="GO:0016197">
    <property type="term" value="P:endosomal transport"/>
    <property type="evidence" value="ECO:0007669"/>
    <property type="project" value="TreeGrafter"/>
</dbReference>
<dbReference type="SUPFAM" id="SSF47473">
    <property type="entry name" value="EF-hand"/>
    <property type="match status" value="1"/>
</dbReference>
<evidence type="ECO:0000313" key="3">
    <source>
        <dbReference type="Proteomes" id="UP000826271"/>
    </source>
</evidence>
<dbReference type="Gene3D" id="3.40.50.300">
    <property type="entry name" value="P-loop containing nucleotide triphosphate hydrolases"/>
    <property type="match status" value="1"/>
</dbReference>
<accession>A0AAV6XJS4</accession>
<dbReference type="GO" id="GO:0005886">
    <property type="term" value="C:plasma membrane"/>
    <property type="evidence" value="ECO:0007669"/>
    <property type="project" value="TreeGrafter"/>
</dbReference>
<gene>
    <name evidence="2" type="ORF">BUALT_Bualt05G0109700</name>
</gene>
<dbReference type="GO" id="GO:0006897">
    <property type="term" value="P:endocytosis"/>
    <property type="evidence" value="ECO:0007669"/>
    <property type="project" value="TreeGrafter"/>
</dbReference>
<evidence type="ECO:0000259" key="1">
    <source>
        <dbReference type="PROSITE" id="PS50222"/>
    </source>
</evidence>
<dbReference type="AlphaFoldDB" id="A0AAV6XJS4"/>
<keyword evidence="3" id="KW-1185">Reference proteome</keyword>
<proteinExistence type="predicted"/>
<dbReference type="InterPro" id="IPR027417">
    <property type="entry name" value="P-loop_NTPase"/>
</dbReference>
<dbReference type="Gene3D" id="1.10.238.10">
    <property type="entry name" value="EF-hand"/>
    <property type="match status" value="1"/>
</dbReference>
<dbReference type="PANTHER" id="PTHR11216">
    <property type="entry name" value="EH DOMAIN"/>
    <property type="match status" value="1"/>
</dbReference>
<name>A0AAV6XJS4_9LAMI</name>
<dbReference type="PROSITE" id="PS50222">
    <property type="entry name" value="EF_HAND_2"/>
    <property type="match status" value="1"/>
</dbReference>
<sequence length="317" mass="36003">MAWAIVDTKQQGFLGFKEFITAMQLIYLAREGHEISSKLLKRIGDSEIPSPPNIYDLVVLLENRRTHVQVAILKPMMSSDFDAKTMVLLLGQYSTGKTTFIKHLLQCSYPGAHIVPEPTTDRFIVIMSATEERSILGNTITVHADMPFSGLDTFGRSLLSKFECSQMPHSLLKHITFVDITRVSSGERQRSQMNNDFTGVINAMLPSSSSLIPLKLTSTMSSKGSFHHFVVMMTKSFIDKPVNEAHVGPVQNDFFEKEQEALLLDLIDIPKKACRRFQSRYKIDDFENLNSKMIQTIDDMLQYDISQLLKNFRNLED</sequence>